<evidence type="ECO:0000256" key="2">
    <source>
        <dbReference type="SAM" id="Phobius"/>
    </source>
</evidence>
<dbReference type="EMBL" id="MDYQ01000005">
    <property type="protein sequence ID" value="PRP89159.1"/>
    <property type="molecule type" value="Genomic_DNA"/>
</dbReference>
<dbReference type="InParanoid" id="A0A2P6NYZ6"/>
<keyword evidence="2" id="KW-0812">Transmembrane</keyword>
<accession>A0A2P6NYZ6</accession>
<dbReference type="AlphaFoldDB" id="A0A2P6NYZ6"/>
<evidence type="ECO:0000313" key="5">
    <source>
        <dbReference type="Proteomes" id="UP000241769"/>
    </source>
</evidence>
<feature type="region of interest" description="Disordered" evidence="1">
    <location>
        <begin position="63"/>
        <end position="96"/>
    </location>
</feature>
<sequence length="212" mass="21098">MRSFLLFLCISLFGSALASSQCQVNGACCYCISSTCTQFKSNPAYGFCDDGTYCGTCSSSTTSSSGASSSGASSSGASSSGASSSGTTSFGTSSSGTSNGQYASMVGKYSLGNHGGSCDWANSYIVTATGVNTYQIIPQDNPKISTASIQQSSDYTFSISASGITVCSGTKDGHSLSLVCNGGCFAVLTGGSGMVVANIFLIVAAVSALLAL</sequence>
<comment type="caution">
    <text evidence="4">The sequence shown here is derived from an EMBL/GenBank/DDBJ whole genome shotgun (WGS) entry which is preliminary data.</text>
</comment>
<proteinExistence type="predicted"/>
<name>A0A2P6NYZ6_9EUKA</name>
<feature type="transmembrane region" description="Helical" evidence="2">
    <location>
        <begin position="185"/>
        <end position="211"/>
    </location>
</feature>
<evidence type="ECO:0000256" key="1">
    <source>
        <dbReference type="SAM" id="MobiDB-lite"/>
    </source>
</evidence>
<keyword evidence="3" id="KW-0732">Signal</keyword>
<evidence type="ECO:0000256" key="3">
    <source>
        <dbReference type="SAM" id="SignalP"/>
    </source>
</evidence>
<keyword evidence="2" id="KW-0472">Membrane</keyword>
<evidence type="ECO:0000313" key="4">
    <source>
        <dbReference type="EMBL" id="PRP89159.1"/>
    </source>
</evidence>
<keyword evidence="2" id="KW-1133">Transmembrane helix</keyword>
<keyword evidence="5" id="KW-1185">Reference proteome</keyword>
<organism evidence="4 5">
    <name type="scientific">Planoprotostelium fungivorum</name>
    <dbReference type="NCBI Taxonomy" id="1890364"/>
    <lineage>
        <taxon>Eukaryota</taxon>
        <taxon>Amoebozoa</taxon>
        <taxon>Evosea</taxon>
        <taxon>Variosea</taxon>
        <taxon>Cavosteliida</taxon>
        <taxon>Cavosteliaceae</taxon>
        <taxon>Planoprotostelium</taxon>
    </lineage>
</organism>
<feature type="signal peptide" evidence="3">
    <location>
        <begin position="1"/>
        <end position="18"/>
    </location>
</feature>
<reference evidence="4 5" key="1">
    <citation type="journal article" date="2018" name="Genome Biol. Evol.">
        <title>Multiple Roots of Fruiting Body Formation in Amoebozoa.</title>
        <authorList>
            <person name="Hillmann F."/>
            <person name="Forbes G."/>
            <person name="Novohradska S."/>
            <person name="Ferling I."/>
            <person name="Riege K."/>
            <person name="Groth M."/>
            <person name="Westermann M."/>
            <person name="Marz M."/>
            <person name="Spaller T."/>
            <person name="Winckler T."/>
            <person name="Schaap P."/>
            <person name="Glockner G."/>
        </authorList>
    </citation>
    <scope>NUCLEOTIDE SEQUENCE [LARGE SCALE GENOMIC DNA]</scope>
    <source>
        <strain evidence="4 5">Jena</strain>
    </source>
</reference>
<dbReference type="Proteomes" id="UP000241769">
    <property type="component" value="Unassembled WGS sequence"/>
</dbReference>
<protein>
    <submittedName>
        <fullName evidence="4">Uncharacterized protein</fullName>
    </submittedName>
</protein>
<gene>
    <name evidence="4" type="ORF">PROFUN_01879</name>
</gene>
<feature type="chain" id="PRO_5015189225" evidence="3">
    <location>
        <begin position="19"/>
        <end position="212"/>
    </location>
</feature>